<evidence type="ECO:0000256" key="2">
    <source>
        <dbReference type="ARBA" id="ARBA00022630"/>
    </source>
</evidence>
<evidence type="ECO:0000259" key="5">
    <source>
        <dbReference type="SMART" id="SM00893"/>
    </source>
</evidence>
<dbReference type="InterPro" id="IPR014729">
    <property type="entry name" value="Rossmann-like_a/b/a_fold"/>
</dbReference>
<dbReference type="PIRSF" id="PIRSF000089">
    <property type="entry name" value="Electra_flavoP_a"/>
    <property type="match status" value="1"/>
</dbReference>
<dbReference type="FunFam" id="3.40.50.1220:FF:000001">
    <property type="entry name" value="Electron transfer flavoprotein, alpha subunit"/>
    <property type="match status" value="1"/>
</dbReference>
<dbReference type="Pfam" id="PF01012">
    <property type="entry name" value="ETF"/>
    <property type="match status" value="1"/>
</dbReference>
<name>A0A537LFT0_9BACT</name>
<dbReference type="Gene3D" id="3.40.50.1220">
    <property type="entry name" value="TPP-binding domain"/>
    <property type="match status" value="1"/>
</dbReference>
<dbReference type="EMBL" id="VBAJ01000226">
    <property type="protein sequence ID" value="TMJ06567.1"/>
    <property type="molecule type" value="Genomic_DNA"/>
</dbReference>
<dbReference type="InterPro" id="IPR033947">
    <property type="entry name" value="ETF_alpha_N"/>
</dbReference>
<dbReference type="SMART" id="SM00893">
    <property type="entry name" value="ETF"/>
    <property type="match status" value="1"/>
</dbReference>
<dbReference type="PANTHER" id="PTHR43153">
    <property type="entry name" value="ELECTRON TRANSFER FLAVOPROTEIN ALPHA"/>
    <property type="match status" value="1"/>
</dbReference>
<sequence length="331" mass="34834">MSKDVWVFIEHAQGTPKKISLEMLGCARRLATALAGSVVAFVPGSKVDQVAAAVGQRGADVVYTAEHALLETYTTDGYAAVLADAVRAESPAVVLAGSTAQGRDLAPRVAARLGAGIVTDCATLDWREAALVATRPMYTRKAIGTVRVTGAPCIAVVLPAMYPVADADPSRRWEVRRRPVQIDGKAIRTSVREVKTVHRETIPLIEADVIVSGGRGMKGPEHFVILDDLARALRAAVGSSRPPVDSGWVPHDYEIGQTGKTVSPQVYIACGISGAPQHLAGMSGSKLIVAINKDPNAPIFQIADLGVVGDLFEIIPKLTEAVKKAKGGSHG</sequence>
<feature type="binding site" evidence="4">
    <location>
        <begin position="240"/>
        <end position="241"/>
    </location>
    <ligand>
        <name>FAD</name>
        <dbReference type="ChEBI" id="CHEBI:57692"/>
    </ligand>
</feature>
<reference evidence="6 7" key="1">
    <citation type="journal article" date="2019" name="Nat. Microbiol.">
        <title>Mediterranean grassland soil C-N compound turnover is dependent on rainfall and depth, and is mediated by genomically divergent microorganisms.</title>
        <authorList>
            <person name="Diamond S."/>
            <person name="Andeer P.F."/>
            <person name="Li Z."/>
            <person name="Crits-Christoph A."/>
            <person name="Burstein D."/>
            <person name="Anantharaman K."/>
            <person name="Lane K.R."/>
            <person name="Thomas B.C."/>
            <person name="Pan C."/>
            <person name="Northen T.R."/>
            <person name="Banfield J.F."/>
        </authorList>
    </citation>
    <scope>NUCLEOTIDE SEQUENCE [LARGE SCALE GENOMIC DNA]</scope>
    <source>
        <strain evidence="6">NP_2</strain>
    </source>
</reference>
<dbReference type="SUPFAM" id="SSF52467">
    <property type="entry name" value="DHS-like NAD/FAD-binding domain"/>
    <property type="match status" value="1"/>
</dbReference>
<feature type="binding site" evidence="4">
    <location>
        <position position="292"/>
    </location>
    <ligand>
        <name>FAD</name>
        <dbReference type="ChEBI" id="CHEBI:57692"/>
    </ligand>
</feature>
<dbReference type="InterPro" id="IPR001308">
    <property type="entry name" value="ETF_a/FixB"/>
</dbReference>
<accession>A0A537LFT0</accession>
<dbReference type="AlphaFoldDB" id="A0A537LFT0"/>
<organism evidence="6 7">
    <name type="scientific">Candidatus Segetimicrobium genomatis</name>
    <dbReference type="NCBI Taxonomy" id="2569760"/>
    <lineage>
        <taxon>Bacteria</taxon>
        <taxon>Bacillati</taxon>
        <taxon>Candidatus Sysuimicrobiota</taxon>
        <taxon>Candidatus Sysuimicrobiia</taxon>
        <taxon>Candidatus Sysuimicrobiales</taxon>
        <taxon>Candidatus Segetimicrobiaceae</taxon>
        <taxon>Candidatus Segetimicrobium</taxon>
    </lineage>
</organism>
<evidence type="ECO:0000256" key="1">
    <source>
        <dbReference type="ARBA" id="ARBA00005817"/>
    </source>
</evidence>
<dbReference type="GO" id="GO:0033539">
    <property type="term" value="P:fatty acid beta-oxidation using acyl-CoA dehydrogenase"/>
    <property type="evidence" value="ECO:0007669"/>
    <property type="project" value="TreeGrafter"/>
</dbReference>
<dbReference type="GO" id="GO:0050660">
    <property type="term" value="F:flavin adenine dinucleotide binding"/>
    <property type="evidence" value="ECO:0007669"/>
    <property type="project" value="InterPro"/>
</dbReference>
<dbReference type="InterPro" id="IPR029035">
    <property type="entry name" value="DHS-like_NAD/FAD-binding_dom"/>
</dbReference>
<dbReference type="PANTHER" id="PTHR43153:SF1">
    <property type="entry name" value="ELECTRON TRANSFER FLAVOPROTEIN SUBUNIT ALPHA, MITOCHONDRIAL"/>
    <property type="match status" value="1"/>
</dbReference>
<comment type="caution">
    <text evidence="6">The sequence shown here is derived from an EMBL/GenBank/DDBJ whole genome shotgun (WGS) entry which is preliminary data.</text>
</comment>
<keyword evidence="2" id="KW-0285">Flavoprotein</keyword>
<dbReference type="GO" id="GO:0009055">
    <property type="term" value="F:electron transfer activity"/>
    <property type="evidence" value="ECO:0007669"/>
    <property type="project" value="InterPro"/>
</dbReference>
<dbReference type="Proteomes" id="UP000318661">
    <property type="component" value="Unassembled WGS sequence"/>
</dbReference>
<protein>
    <submittedName>
        <fullName evidence="6">Electron transfer flavoprotein subunit alpha/FixB family protein</fullName>
    </submittedName>
</protein>
<comment type="similarity">
    <text evidence="1">Belongs to the ETF alpha-subunit/FixB family.</text>
</comment>
<dbReference type="InterPro" id="IPR014730">
    <property type="entry name" value="ETF_a/b_N"/>
</dbReference>
<dbReference type="InterPro" id="IPR014731">
    <property type="entry name" value="ETF_asu_C"/>
</dbReference>
<evidence type="ECO:0000313" key="7">
    <source>
        <dbReference type="Proteomes" id="UP000318661"/>
    </source>
</evidence>
<comment type="cofactor">
    <cofactor evidence="4">
        <name>FAD</name>
        <dbReference type="ChEBI" id="CHEBI:57692"/>
    </cofactor>
    <text evidence="4">Binds 1 FAD per dimer.</text>
</comment>
<dbReference type="Pfam" id="PF00766">
    <property type="entry name" value="ETF_alpha"/>
    <property type="match status" value="1"/>
</dbReference>
<evidence type="ECO:0000256" key="4">
    <source>
        <dbReference type="PIRSR" id="PIRSR000089-1"/>
    </source>
</evidence>
<evidence type="ECO:0000256" key="3">
    <source>
        <dbReference type="ARBA" id="ARBA00022827"/>
    </source>
</evidence>
<dbReference type="CDD" id="cd01715">
    <property type="entry name" value="ETF_alpha"/>
    <property type="match status" value="1"/>
</dbReference>
<feature type="binding site" evidence="4">
    <location>
        <begin position="271"/>
        <end position="278"/>
    </location>
    <ligand>
        <name>FAD</name>
        <dbReference type="ChEBI" id="CHEBI:57692"/>
    </ligand>
</feature>
<dbReference type="Gene3D" id="3.40.50.620">
    <property type="entry name" value="HUPs"/>
    <property type="match status" value="1"/>
</dbReference>
<gene>
    <name evidence="6" type="ORF">E6G99_08780</name>
</gene>
<evidence type="ECO:0000313" key="6">
    <source>
        <dbReference type="EMBL" id="TMJ06567.1"/>
    </source>
</evidence>
<dbReference type="SUPFAM" id="SSF52402">
    <property type="entry name" value="Adenine nucleotide alpha hydrolases-like"/>
    <property type="match status" value="1"/>
</dbReference>
<proteinExistence type="inferred from homology"/>
<keyword evidence="3 4" id="KW-0274">FAD</keyword>
<feature type="binding site" evidence="4">
    <location>
        <position position="215"/>
    </location>
    <ligand>
        <name>FAD</name>
        <dbReference type="ChEBI" id="CHEBI:57692"/>
    </ligand>
</feature>
<feature type="domain" description="Electron transfer flavoprotein alpha/beta-subunit N-terminal" evidence="5">
    <location>
        <begin position="5"/>
        <end position="191"/>
    </location>
</feature>